<evidence type="ECO:0000256" key="4">
    <source>
        <dbReference type="ARBA" id="ARBA00048782"/>
    </source>
</evidence>
<dbReference type="Gene3D" id="3.30.1060.10">
    <property type="entry name" value="Peptide methionine sulphoxide reductase MsrA"/>
    <property type="match status" value="1"/>
</dbReference>
<evidence type="ECO:0000256" key="1">
    <source>
        <dbReference type="ARBA" id="ARBA00012502"/>
    </source>
</evidence>
<dbReference type="PANTHER" id="PTHR43774:SF1">
    <property type="entry name" value="PEPTIDE METHIONINE SULFOXIDE REDUCTASE MSRA 2"/>
    <property type="match status" value="1"/>
</dbReference>
<evidence type="ECO:0000259" key="5">
    <source>
        <dbReference type="Pfam" id="PF01625"/>
    </source>
</evidence>
<keyword evidence="7" id="KW-1185">Reference proteome</keyword>
<dbReference type="EC" id="1.8.4.11" evidence="1"/>
<comment type="catalytic activity">
    <reaction evidence="3">
        <text>L-methionyl-[protein] + [thioredoxin]-disulfide + H2O = L-methionyl-(S)-S-oxide-[protein] + [thioredoxin]-dithiol</text>
        <dbReference type="Rhea" id="RHEA:14217"/>
        <dbReference type="Rhea" id="RHEA-COMP:10698"/>
        <dbReference type="Rhea" id="RHEA-COMP:10700"/>
        <dbReference type="Rhea" id="RHEA-COMP:12313"/>
        <dbReference type="Rhea" id="RHEA-COMP:12315"/>
        <dbReference type="ChEBI" id="CHEBI:15377"/>
        <dbReference type="ChEBI" id="CHEBI:16044"/>
        <dbReference type="ChEBI" id="CHEBI:29950"/>
        <dbReference type="ChEBI" id="CHEBI:44120"/>
        <dbReference type="ChEBI" id="CHEBI:50058"/>
        <dbReference type="EC" id="1.8.4.11"/>
    </reaction>
</comment>
<dbReference type="Proteomes" id="UP000649768">
    <property type="component" value="Unassembled WGS sequence"/>
</dbReference>
<proteinExistence type="predicted"/>
<evidence type="ECO:0000256" key="3">
    <source>
        <dbReference type="ARBA" id="ARBA00047806"/>
    </source>
</evidence>
<evidence type="ECO:0000313" key="6">
    <source>
        <dbReference type="EMBL" id="MBD8511431.1"/>
    </source>
</evidence>
<dbReference type="RefSeq" id="WP_192014110.1">
    <property type="nucleotide sequence ID" value="NZ_JACYTP010000001.1"/>
</dbReference>
<dbReference type="EMBL" id="JACYTP010000001">
    <property type="protein sequence ID" value="MBD8511431.1"/>
    <property type="molecule type" value="Genomic_DNA"/>
</dbReference>
<keyword evidence="2" id="KW-0560">Oxidoreductase</keyword>
<dbReference type="Pfam" id="PF01625">
    <property type="entry name" value="PMSR"/>
    <property type="match status" value="1"/>
</dbReference>
<name>A0ABR9BIZ8_9GAMM</name>
<dbReference type="InterPro" id="IPR002569">
    <property type="entry name" value="Met_Sox_Rdtase_MsrA_dom"/>
</dbReference>
<feature type="domain" description="Peptide methionine sulphoxide reductase MsrA" evidence="5">
    <location>
        <begin position="5"/>
        <end position="138"/>
    </location>
</feature>
<reference evidence="6 7" key="1">
    <citation type="submission" date="2020-09" db="EMBL/GenBank/DDBJ databases">
        <title>Photobacterium sp. CAU 1568 isolated from sand of Sido Beach.</title>
        <authorList>
            <person name="Kim W."/>
        </authorList>
    </citation>
    <scope>NUCLEOTIDE SEQUENCE [LARGE SCALE GENOMIC DNA]</scope>
    <source>
        <strain evidence="6 7">CAU 1568</strain>
    </source>
</reference>
<gene>
    <name evidence="6" type="ORF">IFO68_01780</name>
</gene>
<evidence type="ECO:0000256" key="2">
    <source>
        <dbReference type="ARBA" id="ARBA00023002"/>
    </source>
</evidence>
<sequence length="173" mass="19977">METVGLGGSCHWCTEAVFRSLKGVGEVDQGWLSAQGHEEMSEGILLRFDPARIDLYTLIQIHLYTHSCTSNHALRHRYRSAVYAFSPDQQRAAQVCLKALQPEFEQPILTQALRFDAFQPSRHEIQNYFYSNPQKPFCQMRISPKLSILLSQFSDRVDDRKRHVLEQLPVDIK</sequence>
<dbReference type="PANTHER" id="PTHR43774">
    <property type="entry name" value="PEPTIDE METHIONINE SULFOXIDE REDUCTASE"/>
    <property type="match status" value="1"/>
</dbReference>
<dbReference type="InterPro" id="IPR036509">
    <property type="entry name" value="Met_Sox_Rdtase_MsrA_sf"/>
</dbReference>
<dbReference type="SUPFAM" id="SSF55068">
    <property type="entry name" value="Peptide methionine sulfoxide reductase"/>
    <property type="match status" value="1"/>
</dbReference>
<organism evidence="6 7">
    <name type="scientific">Photobacterium arenosum</name>
    <dbReference type="NCBI Taxonomy" id="2774143"/>
    <lineage>
        <taxon>Bacteria</taxon>
        <taxon>Pseudomonadati</taxon>
        <taxon>Pseudomonadota</taxon>
        <taxon>Gammaproteobacteria</taxon>
        <taxon>Vibrionales</taxon>
        <taxon>Vibrionaceae</taxon>
        <taxon>Photobacterium</taxon>
    </lineage>
</organism>
<protein>
    <recommendedName>
        <fullName evidence="1">peptide-methionine (S)-S-oxide reductase</fullName>
        <ecNumber evidence="1">1.8.4.11</ecNumber>
    </recommendedName>
</protein>
<evidence type="ECO:0000313" key="7">
    <source>
        <dbReference type="Proteomes" id="UP000649768"/>
    </source>
</evidence>
<comment type="caution">
    <text evidence="6">The sequence shown here is derived from an EMBL/GenBank/DDBJ whole genome shotgun (WGS) entry which is preliminary data.</text>
</comment>
<accession>A0ABR9BIZ8</accession>
<comment type="catalytic activity">
    <reaction evidence="4">
        <text>[thioredoxin]-disulfide + L-methionine + H2O = L-methionine (S)-S-oxide + [thioredoxin]-dithiol</text>
        <dbReference type="Rhea" id="RHEA:19993"/>
        <dbReference type="Rhea" id="RHEA-COMP:10698"/>
        <dbReference type="Rhea" id="RHEA-COMP:10700"/>
        <dbReference type="ChEBI" id="CHEBI:15377"/>
        <dbReference type="ChEBI" id="CHEBI:29950"/>
        <dbReference type="ChEBI" id="CHEBI:50058"/>
        <dbReference type="ChEBI" id="CHEBI:57844"/>
        <dbReference type="ChEBI" id="CHEBI:58772"/>
        <dbReference type="EC" id="1.8.4.11"/>
    </reaction>
</comment>